<gene>
    <name evidence="5" type="primary">rqcH</name>
    <name evidence="7" type="ORF">FC24_GL000790</name>
</gene>
<evidence type="ECO:0000313" key="8">
    <source>
        <dbReference type="Proteomes" id="UP000051638"/>
    </source>
</evidence>
<comment type="caution">
    <text evidence="7">The sequence shown here is derived from an EMBL/GenBank/DDBJ whole genome shotgun (WGS) entry which is preliminary data.</text>
</comment>
<evidence type="ECO:0000256" key="4">
    <source>
        <dbReference type="ARBA" id="ARBA00022917"/>
    </source>
</evidence>
<evidence type="ECO:0000313" key="7">
    <source>
        <dbReference type="EMBL" id="KRM98943.1"/>
    </source>
</evidence>
<dbReference type="Gene3D" id="3.40.970.40">
    <property type="entry name" value="fibrinogen binding protein from staphylococcus aureus domain like"/>
    <property type="match status" value="1"/>
</dbReference>
<keyword evidence="5" id="KW-0175">Coiled coil</keyword>
<dbReference type="Gene3D" id="2.30.310.10">
    <property type="entry name" value="ibrinogen binding protein from staphylococcus aureus domain"/>
    <property type="match status" value="1"/>
</dbReference>
<dbReference type="STRING" id="1423796.FC24_GL000790"/>
<dbReference type="InterPro" id="IPR051608">
    <property type="entry name" value="RQC_Subunit_NEMF"/>
</dbReference>
<dbReference type="Pfam" id="PF05833">
    <property type="entry name" value="NFACT_N"/>
    <property type="match status" value="1"/>
</dbReference>
<dbReference type="GO" id="GO:0000049">
    <property type="term" value="F:tRNA binding"/>
    <property type="evidence" value="ECO:0007669"/>
    <property type="project" value="UniProtKB-UniRule"/>
</dbReference>
<comment type="subunit">
    <text evidence="5">Associates with stalled 50S ribosomal subunits. Binds to RqcP.</text>
</comment>
<dbReference type="PANTHER" id="PTHR15239:SF6">
    <property type="entry name" value="RIBOSOME QUALITY CONTROL COMPLEX SUBUNIT NEMF"/>
    <property type="match status" value="1"/>
</dbReference>
<dbReference type="HAMAP" id="MF_00844_B">
    <property type="entry name" value="RqcH_B"/>
    <property type="match status" value="1"/>
</dbReference>
<dbReference type="OrthoDB" id="9766163at2"/>
<keyword evidence="2 5" id="KW-0699">rRNA-binding</keyword>
<dbReference type="InterPro" id="IPR043682">
    <property type="entry name" value="RqcH_bacterial"/>
</dbReference>
<dbReference type="GO" id="GO:0019843">
    <property type="term" value="F:rRNA binding"/>
    <property type="evidence" value="ECO:0007669"/>
    <property type="project" value="UniProtKB-UniRule"/>
</dbReference>
<evidence type="ECO:0000256" key="3">
    <source>
        <dbReference type="ARBA" id="ARBA00022884"/>
    </source>
</evidence>
<evidence type="ECO:0000256" key="1">
    <source>
        <dbReference type="ARBA" id="ARBA00022555"/>
    </source>
</evidence>
<dbReference type="InterPro" id="IPR008532">
    <property type="entry name" value="NFACT_RNA-bd"/>
</dbReference>
<organism evidence="7 8">
    <name type="scientific">Loigolactobacillus rennini DSM 20253</name>
    <dbReference type="NCBI Taxonomy" id="1423796"/>
    <lineage>
        <taxon>Bacteria</taxon>
        <taxon>Bacillati</taxon>
        <taxon>Bacillota</taxon>
        <taxon>Bacilli</taxon>
        <taxon>Lactobacillales</taxon>
        <taxon>Lactobacillaceae</taxon>
        <taxon>Loigolactobacillus</taxon>
    </lineage>
</organism>
<protein>
    <recommendedName>
        <fullName evidence="5">Rqc2 homolog RqcH</fullName>
        <shortName evidence="5">RqcH</shortName>
    </recommendedName>
</protein>
<sequence>MSFDGVFTHAMTNELAPLLTGGRLSRISQPYPNELILTLRSKRHNYPLLLSAHPSYARLQVTEIPFVNPEKPTNFTMTLRKYLDGAILKTVQQMQNDRVVHLTFTARNEIGDLEDLVLVIEMMGRHSNIILVNQANHKIIDTIRHVGHDQNRYRLLLPGAEYIAPPKQSLANPFQENKPFYLSLPKTADIFAQAKQLQKTYQGFGFDTAVELATRLNQATDKQSTWQNFFATIAQKPEPTITEDTNKKKRQFSPCKFVSESGKQTTYPSLSLMLDDFYRNKAQLDRVRQQGSELIRLVHNEIKKNKKKYRKLEKTLANSEKADTYRIKGELLTTYLNHVKRGMTTITLPNFYAAEKPTKISLSNQLSPSQNAQKYFTKYQKLKHAVHFVKQQLGETQAEIDYFQGILTQIEIAAPEDLQDIQTELRQQGYLKSKQKQKKRRHKLSQPEAFYASDGTKILVGKNNLQNDRLTLKKARKTDIWLHTKNIPGSHVVIMAADPSETTKLEAANLAAYYSKARLSASVPVDVVAIKKVHKPKGAKPGFVIYTGQKTLSVTPDEKLVQKLRQPPMKK</sequence>
<dbReference type="Pfam" id="PF05670">
    <property type="entry name" value="NFACT-R_1"/>
    <property type="match status" value="1"/>
</dbReference>
<evidence type="ECO:0000256" key="5">
    <source>
        <dbReference type="HAMAP-Rule" id="MF_00844"/>
    </source>
</evidence>
<dbReference type="FunFam" id="2.30.310.10:FF:000004">
    <property type="entry name" value="Fibronectin-binding protein A"/>
    <property type="match status" value="1"/>
</dbReference>
<evidence type="ECO:0000256" key="2">
    <source>
        <dbReference type="ARBA" id="ARBA00022730"/>
    </source>
</evidence>
<dbReference type="PATRIC" id="fig|1423796.3.peg.807"/>
<keyword evidence="3 5" id="KW-0694">RNA-binding</keyword>
<dbReference type="EMBL" id="AYYI01000022">
    <property type="protein sequence ID" value="KRM98943.1"/>
    <property type="molecule type" value="Genomic_DNA"/>
</dbReference>
<keyword evidence="4 5" id="KW-0648">Protein biosynthesis</keyword>
<keyword evidence="8" id="KW-1185">Reference proteome</keyword>
<accession>A0A0R2D4G1</accession>
<proteinExistence type="inferred from homology"/>
<dbReference type="GO" id="GO:0072344">
    <property type="term" value="P:rescue of stalled ribosome"/>
    <property type="evidence" value="ECO:0007669"/>
    <property type="project" value="UniProtKB-UniRule"/>
</dbReference>
<dbReference type="Proteomes" id="UP000051638">
    <property type="component" value="Unassembled WGS sequence"/>
</dbReference>
<keyword evidence="1 5" id="KW-0820">tRNA-binding</keyword>
<dbReference type="AlphaFoldDB" id="A0A0R2D4G1"/>
<feature type="coiled-coil region" evidence="5">
    <location>
        <begin position="295"/>
        <end position="322"/>
    </location>
</feature>
<dbReference type="GO" id="GO:1990112">
    <property type="term" value="C:RQC complex"/>
    <property type="evidence" value="ECO:0007669"/>
    <property type="project" value="TreeGrafter"/>
</dbReference>
<comment type="similarity">
    <text evidence="5">Belongs to the NEMF family.</text>
</comment>
<evidence type="ECO:0000259" key="6">
    <source>
        <dbReference type="Pfam" id="PF05670"/>
    </source>
</evidence>
<reference evidence="7 8" key="1">
    <citation type="journal article" date="2015" name="Genome Announc.">
        <title>Expanding the biotechnology potential of lactobacilli through comparative genomics of 213 strains and associated genera.</title>
        <authorList>
            <person name="Sun Z."/>
            <person name="Harris H.M."/>
            <person name="McCann A."/>
            <person name="Guo C."/>
            <person name="Argimon S."/>
            <person name="Zhang W."/>
            <person name="Yang X."/>
            <person name="Jeffery I.B."/>
            <person name="Cooney J.C."/>
            <person name="Kagawa T.F."/>
            <person name="Liu W."/>
            <person name="Song Y."/>
            <person name="Salvetti E."/>
            <person name="Wrobel A."/>
            <person name="Rasinkangas P."/>
            <person name="Parkhill J."/>
            <person name="Rea M.C."/>
            <person name="O'Sullivan O."/>
            <person name="Ritari J."/>
            <person name="Douillard F.P."/>
            <person name="Paul Ross R."/>
            <person name="Yang R."/>
            <person name="Briner A.E."/>
            <person name="Felis G.E."/>
            <person name="de Vos W.M."/>
            <person name="Barrangou R."/>
            <person name="Klaenhammer T.R."/>
            <person name="Caufield P.W."/>
            <person name="Cui Y."/>
            <person name="Zhang H."/>
            <person name="O'Toole P.W."/>
        </authorList>
    </citation>
    <scope>NUCLEOTIDE SEQUENCE [LARGE SCALE GENOMIC DNA]</scope>
    <source>
        <strain evidence="7 8">DSM 20253</strain>
    </source>
</reference>
<dbReference type="GO" id="GO:0043023">
    <property type="term" value="F:ribosomal large subunit binding"/>
    <property type="evidence" value="ECO:0007669"/>
    <property type="project" value="UniProtKB-UniRule"/>
</dbReference>
<dbReference type="PANTHER" id="PTHR15239">
    <property type="entry name" value="NUCLEAR EXPORT MEDIATOR FACTOR NEMF"/>
    <property type="match status" value="1"/>
</dbReference>
<dbReference type="RefSeq" id="WP_057873531.1">
    <property type="nucleotide sequence ID" value="NZ_AYYI01000022.1"/>
</dbReference>
<comment type="function">
    <text evidence="5">Key component of the ribosome quality control system (RQC), a ribosome-associated complex that mediates the extraction of incompletely synthesized nascent chains from stalled ribosomes and their subsequent degradation. RqcH recruits Ala-charged tRNA, and with RqcP directs the elongation of stalled nascent chains on 50S ribosomal subunits, leading to non-templated C-terminal alanine extensions (Ala tail). The Ala tail promotes nascent chain degradation. May add between 1 and at least 8 Ala residues. Binds to stalled 50S ribosomal subunits.</text>
</comment>
<feature type="domain" description="NFACT RNA-binding" evidence="6">
    <location>
        <begin position="450"/>
        <end position="538"/>
    </location>
</feature>
<name>A0A0R2D4G1_9LACO</name>